<dbReference type="Proteomes" id="UP000215335">
    <property type="component" value="Unassembled WGS sequence"/>
</dbReference>
<dbReference type="InterPro" id="IPR029058">
    <property type="entry name" value="AB_hydrolase_fold"/>
</dbReference>
<keyword evidence="11" id="KW-1185">Reference proteome</keyword>
<accession>A0A232F1V1</accession>
<dbReference type="EC" id="3.1.1.32" evidence="4"/>
<dbReference type="CDD" id="cd00707">
    <property type="entry name" value="Pancreat_lipase_like"/>
    <property type="match status" value="1"/>
</dbReference>
<evidence type="ECO:0000256" key="6">
    <source>
        <dbReference type="ARBA" id="ARBA00022801"/>
    </source>
</evidence>
<feature type="domain" description="Lipase" evidence="9">
    <location>
        <begin position="477"/>
        <end position="753"/>
    </location>
</feature>
<dbReference type="GO" id="GO:0008970">
    <property type="term" value="F:phospholipase A1 activity"/>
    <property type="evidence" value="ECO:0007669"/>
    <property type="project" value="UniProtKB-EC"/>
</dbReference>
<dbReference type="Gene3D" id="3.40.50.1820">
    <property type="entry name" value="alpha/beta hydrolase"/>
    <property type="match status" value="1"/>
</dbReference>
<comment type="caution">
    <text evidence="10">The sequence shown here is derived from an EMBL/GenBank/DDBJ whole genome shotgun (WGS) entry which is preliminary data.</text>
</comment>
<dbReference type="InterPro" id="IPR011990">
    <property type="entry name" value="TPR-like_helical_dom_sf"/>
</dbReference>
<dbReference type="OrthoDB" id="199913at2759"/>
<proteinExistence type="inferred from homology"/>
<dbReference type="SUPFAM" id="SSF53474">
    <property type="entry name" value="alpha/beta-Hydrolases"/>
    <property type="match status" value="1"/>
</dbReference>
<evidence type="ECO:0000256" key="1">
    <source>
        <dbReference type="ARBA" id="ARBA00000111"/>
    </source>
</evidence>
<sequence length="757" mass="87046">MMAEANEGKKLSDQDRMDYEKKMENFECPFTWELTSELKKDINKEWNVSDYEDVIPLMKLMRCIVHVYEYTKNNEDLQVIIKLLSVCDKVIIAIQESAHPEISIEAAEFILRSTKCFVFLHFKMEPELKEIFAETKSIDTFDKRQTSTIKACKSIAWSKYAGTKESIEFIREAIADNANCDLWYCILGKLLRYKRRTPLFYAEPDAEEIESFEKAYDIMKNPIYGVFLGKAYSEKKKNDESWEIFKRVLPDIPQNDTLLLIVALGCMQMKDFHNAKNCLDKVAKTSDSMYLHYKGLYLSKQGQYAESCLFFEEAIKGNNYQAEYNYIFATQKSKNKDFNLTQYLLQMLDRYRNWSKAVLQNITLHLAYTYFKKDNNIEESLRYFLEAIEVNPDAACLKELFRPVLFCDWPQKNIYAILSKDILPIVCRQPDRFDEVTVTRARKIRKLIVADTKDVSAQNSLLNEVETMINTAIKLIHEPATFKLYTRENPFGEEQLLLNNTEVLYASHFNESRPTKLIIHGFSDTGKEAWIRSLIDAYLKYQDVNVIVVGWGILAADPYPTAANNTRRVGEYLGVFLEFLCRESNLEYKDVHMCGHSLGSHVAGFAGAFLDGRIGRITGLDPASPLFETPILCDPDFRLDPTDAQFVDVIHTSGTAFGFLAAIGHVDFYPNSGKFPQPGCNFAPTNTYCSHTRAYQLMTESIGSTSGFKSRSCDNWEKYKDGRCDRNPIVLMGEYASTSLRGKFFLTTKYAPPFAID</sequence>
<dbReference type="PANTHER" id="PTHR11610:SF173">
    <property type="entry name" value="LIPASE DOMAIN-CONTAINING PROTEIN-RELATED"/>
    <property type="match status" value="1"/>
</dbReference>
<evidence type="ECO:0000256" key="8">
    <source>
        <dbReference type="RuleBase" id="RU004262"/>
    </source>
</evidence>
<keyword evidence="7" id="KW-1015">Disulfide bond</keyword>
<dbReference type="Gene3D" id="1.25.40.10">
    <property type="entry name" value="Tetratricopeptide repeat domain"/>
    <property type="match status" value="1"/>
</dbReference>
<dbReference type="SUPFAM" id="SSF48452">
    <property type="entry name" value="TPR-like"/>
    <property type="match status" value="1"/>
</dbReference>
<evidence type="ECO:0000256" key="2">
    <source>
        <dbReference type="ARBA" id="ARBA00004613"/>
    </source>
</evidence>
<dbReference type="AlphaFoldDB" id="A0A232F1V1"/>
<protein>
    <recommendedName>
        <fullName evidence="4">phospholipase A1</fullName>
        <ecNumber evidence="4">3.1.1.32</ecNumber>
    </recommendedName>
</protein>
<evidence type="ECO:0000313" key="10">
    <source>
        <dbReference type="EMBL" id="OXU24417.1"/>
    </source>
</evidence>
<dbReference type="GO" id="GO:0016042">
    <property type="term" value="P:lipid catabolic process"/>
    <property type="evidence" value="ECO:0007669"/>
    <property type="project" value="TreeGrafter"/>
</dbReference>
<comment type="subcellular location">
    <subcellularLocation>
        <location evidence="2">Secreted</location>
    </subcellularLocation>
</comment>
<dbReference type="PRINTS" id="PR00821">
    <property type="entry name" value="TAGLIPASE"/>
</dbReference>
<dbReference type="InterPro" id="IPR000734">
    <property type="entry name" value="TAG_lipase"/>
</dbReference>
<keyword evidence="5" id="KW-0964">Secreted</keyword>
<comment type="catalytic activity">
    <reaction evidence="1">
        <text>a 1,2-diacyl-sn-glycero-3-phosphocholine + H2O = a 2-acyl-sn-glycero-3-phosphocholine + a fatty acid + H(+)</text>
        <dbReference type="Rhea" id="RHEA:18689"/>
        <dbReference type="ChEBI" id="CHEBI:15377"/>
        <dbReference type="ChEBI" id="CHEBI:15378"/>
        <dbReference type="ChEBI" id="CHEBI:28868"/>
        <dbReference type="ChEBI" id="CHEBI:57643"/>
        <dbReference type="ChEBI" id="CHEBI:57875"/>
        <dbReference type="EC" id="3.1.1.32"/>
    </reaction>
</comment>
<comment type="similarity">
    <text evidence="3 8">Belongs to the AB hydrolase superfamily. Lipase family.</text>
</comment>
<reference evidence="10 11" key="1">
    <citation type="journal article" date="2017" name="Curr. Biol.">
        <title>The Evolution of Venom by Co-option of Single-Copy Genes.</title>
        <authorList>
            <person name="Martinson E.O."/>
            <person name="Mrinalini"/>
            <person name="Kelkar Y.D."/>
            <person name="Chang C.H."/>
            <person name="Werren J.H."/>
        </authorList>
    </citation>
    <scope>NUCLEOTIDE SEQUENCE [LARGE SCALE GENOMIC DNA]</scope>
    <source>
        <strain evidence="10 11">Alberta</strain>
        <tissue evidence="10">Whole body</tissue>
    </source>
</reference>
<dbReference type="PANTHER" id="PTHR11610">
    <property type="entry name" value="LIPASE"/>
    <property type="match status" value="1"/>
</dbReference>
<organism evidence="10 11">
    <name type="scientific">Trichomalopsis sarcophagae</name>
    <dbReference type="NCBI Taxonomy" id="543379"/>
    <lineage>
        <taxon>Eukaryota</taxon>
        <taxon>Metazoa</taxon>
        <taxon>Ecdysozoa</taxon>
        <taxon>Arthropoda</taxon>
        <taxon>Hexapoda</taxon>
        <taxon>Insecta</taxon>
        <taxon>Pterygota</taxon>
        <taxon>Neoptera</taxon>
        <taxon>Endopterygota</taxon>
        <taxon>Hymenoptera</taxon>
        <taxon>Apocrita</taxon>
        <taxon>Proctotrupomorpha</taxon>
        <taxon>Chalcidoidea</taxon>
        <taxon>Pteromalidae</taxon>
        <taxon>Pteromalinae</taxon>
        <taxon>Trichomalopsis</taxon>
    </lineage>
</organism>
<dbReference type="STRING" id="543379.A0A232F1V1"/>
<evidence type="ECO:0000313" key="11">
    <source>
        <dbReference type="Proteomes" id="UP000215335"/>
    </source>
</evidence>
<evidence type="ECO:0000256" key="7">
    <source>
        <dbReference type="ARBA" id="ARBA00023157"/>
    </source>
</evidence>
<evidence type="ECO:0000259" key="9">
    <source>
        <dbReference type="Pfam" id="PF00151"/>
    </source>
</evidence>
<name>A0A232F1V1_9HYME</name>
<evidence type="ECO:0000256" key="3">
    <source>
        <dbReference type="ARBA" id="ARBA00010701"/>
    </source>
</evidence>
<evidence type="ECO:0000256" key="5">
    <source>
        <dbReference type="ARBA" id="ARBA00022525"/>
    </source>
</evidence>
<dbReference type="EMBL" id="NNAY01001304">
    <property type="protein sequence ID" value="OXU24417.1"/>
    <property type="molecule type" value="Genomic_DNA"/>
</dbReference>
<dbReference type="Pfam" id="PF00151">
    <property type="entry name" value="Lipase"/>
    <property type="match status" value="1"/>
</dbReference>
<gene>
    <name evidence="10" type="ORF">TSAR_002760</name>
</gene>
<dbReference type="InterPro" id="IPR033906">
    <property type="entry name" value="Lipase_N"/>
</dbReference>
<keyword evidence="6" id="KW-0378">Hydrolase</keyword>
<dbReference type="InterPro" id="IPR013818">
    <property type="entry name" value="Lipase"/>
</dbReference>
<dbReference type="GO" id="GO:0005615">
    <property type="term" value="C:extracellular space"/>
    <property type="evidence" value="ECO:0007669"/>
    <property type="project" value="TreeGrafter"/>
</dbReference>
<evidence type="ECO:0000256" key="4">
    <source>
        <dbReference type="ARBA" id="ARBA00013179"/>
    </source>
</evidence>